<reference evidence="9 10" key="1">
    <citation type="submission" date="2023-12" db="EMBL/GenBank/DDBJ databases">
        <title>Genome sequencing and assembly of bacterial species from a model synthetic community.</title>
        <authorList>
            <person name="Hogle S.L."/>
        </authorList>
    </citation>
    <scope>NUCLEOTIDE SEQUENCE [LARGE SCALE GENOMIC DNA]</scope>
    <source>
        <strain evidence="9 10">HAMBI_3031</strain>
    </source>
</reference>
<organism evidence="9 10">
    <name type="scientific">Niabella yanshanensis</name>
    <dbReference type="NCBI Taxonomy" id="577386"/>
    <lineage>
        <taxon>Bacteria</taxon>
        <taxon>Pseudomonadati</taxon>
        <taxon>Bacteroidota</taxon>
        <taxon>Chitinophagia</taxon>
        <taxon>Chitinophagales</taxon>
        <taxon>Chitinophagaceae</taxon>
        <taxon>Niabella</taxon>
    </lineage>
</organism>
<evidence type="ECO:0000256" key="6">
    <source>
        <dbReference type="ARBA" id="ARBA00023065"/>
    </source>
</evidence>
<name>A0ABZ0W1L5_9BACT</name>
<dbReference type="InterPro" id="IPR027417">
    <property type="entry name" value="P-loop_NTPase"/>
</dbReference>
<dbReference type="Pfam" id="PF13304">
    <property type="entry name" value="AAA_21"/>
    <property type="match status" value="1"/>
</dbReference>
<keyword evidence="6" id="KW-0406">Ion transport</keyword>
<dbReference type="Proteomes" id="UP001325680">
    <property type="component" value="Chromosome"/>
</dbReference>
<accession>A0ABZ0W1L5</accession>
<evidence type="ECO:0000259" key="8">
    <source>
        <dbReference type="SMART" id="SM00382"/>
    </source>
</evidence>
<evidence type="ECO:0000313" key="10">
    <source>
        <dbReference type="Proteomes" id="UP001325680"/>
    </source>
</evidence>
<dbReference type="InterPro" id="IPR051535">
    <property type="entry name" value="Siderophore_ABC-ATPase"/>
</dbReference>
<sequence>MTFIKNFSVNTTKTHPFPYNIPAVRNARQLSLNQPVTILVGDNGCGKSTLLETIGLYMNLPLIGGYSKNSSSFEAAQILLPYIDIEWRRSTQMGFFFRAEDFSDFLKSAERDRNRIHNDISDLEGRVSEQTIREMSNGSMNYSLNNMYREYGTDMEGFSHGEAYLKILETRIGDKGVFLLDEPEAALSPLKQLSLIFLIMQKLEKPNAQFIISTHSPILMGIPNAVLYEIDDHAITKTPYDDTEHYRITRQFLQNPQYYLRLYEE</sequence>
<proteinExistence type="predicted"/>
<evidence type="ECO:0000256" key="4">
    <source>
        <dbReference type="ARBA" id="ARBA00022496"/>
    </source>
</evidence>
<evidence type="ECO:0000256" key="5">
    <source>
        <dbReference type="ARBA" id="ARBA00023004"/>
    </source>
</evidence>
<keyword evidence="5" id="KW-0408">Iron</keyword>
<dbReference type="SMART" id="SM00382">
    <property type="entry name" value="AAA"/>
    <property type="match status" value="1"/>
</dbReference>
<dbReference type="PANTHER" id="PTHR42771:SF2">
    <property type="entry name" value="IRON(3+)-HYDROXAMATE IMPORT ATP-BINDING PROTEIN FHUC"/>
    <property type="match status" value="1"/>
</dbReference>
<protein>
    <submittedName>
        <fullName evidence="9">AAA family ATPase</fullName>
    </submittedName>
</protein>
<keyword evidence="7" id="KW-0472">Membrane</keyword>
<feature type="domain" description="AAA+ ATPase" evidence="8">
    <location>
        <begin position="33"/>
        <end position="236"/>
    </location>
</feature>
<dbReference type="InterPro" id="IPR003959">
    <property type="entry name" value="ATPase_AAA_core"/>
</dbReference>
<keyword evidence="2" id="KW-0813">Transport</keyword>
<evidence type="ECO:0000313" key="9">
    <source>
        <dbReference type="EMBL" id="WQD36464.1"/>
    </source>
</evidence>
<dbReference type="Gene3D" id="3.40.50.300">
    <property type="entry name" value="P-loop containing nucleotide triphosphate hydrolases"/>
    <property type="match status" value="2"/>
</dbReference>
<dbReference type="SUPFAM" id="SSF52540">
    <property type="entry name" value="P-loop containing nucleoside triphosphate hydrolases"/>
    <property type="match status" value="1"/>
</dbReference>
<gene>
    <name evidence="9" type="ORF">U0035_12385</name>
</gene>
<comment type="subcellular location">
    <subcellularLocation>
        <location evidence="1">Cell membrane</location>
        <topology evidence="1">Peripheral membrane protein</topology>
    </subcellularLocation>
</comment>
<dbReference type="PANTHER" id="PTHR42771">
    <property type="entry name" value="IRON(3+)-HYDROXAMATE IMPORT ATP-BINDING PROTEIN FHUC"/>
    <property type="match status" value="1"/>
</dbReference>
<dbReference type="RefSeq" id="WP_114790099.1">
    <property type="nucleotide sequence ID" value="NZ_CP139960.1"/>
</dbReference>
<evidence type="ECO:0000256" key="3">
    <source>
        <dbReference type="ARBA" id="ARBA00022475"/>
    </source>
</evidence>
<keyword evidence="10" id="KW-1185">Reference proteome</keyword>
<dbReference type="Pfam" id="PF13476">
    <property type="entry name" value="AAA_23"/>
    <property type="match status" value="1"/>
</dbReference>
<dbReference type="EMBL" id="CP139960">
    <property type="protein sequence ID" value="WQD36464.1"/>
    <property type="molecule type" value="Genomic_DNA"/>
</dbReference>
<keyword evidence="4" id="KW-0410">Iron transport</keyword>
<keyword evidence="3" id="KW-1003">Cell membrane</keyword>
<evidence type="ECO:0000256" key="2">
    <source>
        <dbReference type="ARBA" id="ARBA00022448"/>
    </source>
</evidence>
<evidence type="ECO:0000256" key="7">
    <source>
        <dbReference type="ARBA" id="ARBA00023136"/>
    </source>
</evidence>
<dbReference type="InterPro" id="IPR038729">
    <property type="entry name" value="Rad50/SbcC_AAA"/>
</dbReference>
<dbReference type="CDD" id="cd00267">
    <property type="entry name" value="ABC_ATPase"/>
    <property type="match status" value="1"/>
</dbReference>
<dbReference type="InterPro" id="IPR003593">
    <property type="entry name" value="AAA+_ATPase"/>
</dbReference>
<evidence type="ECO:0000256" key="1">
    <source>
        <dbReference type="ARBA" id="ARBA00004202"/>
    </source>
</evidence>